<proteinExistence type="predicted"/>
<evidence type="ECO:0000313" key="2">
    <source>
        <dbReference type="WBParaSite" id="PS1159_v2.g18790.t1"/>
    </source>
</evidence>
<evidence type="ECO:0000313" key="1">
    <source>
        <dbReference type="Proteomes" id="UP000887580"/>
    </source>
</evidence>
<dbReference type="WBParaSite" id="PS1159_v2.g18790.t1">
    <property type="protein sequence ID" value="PS1159_v2.g18790.t1"/>
    <property type="gene ID" value="PS1159_v2.g18790"/>
</dbReference>
<protein>
    <submittedName>
        <fullName evidence="2">Transcription factor AP-2 C-terminal domain-containing protein</fullName>
    </submittedName>
</protein>
<accession>A0AC35FN39</accession>
<reference evidence="2" key="1">
    <citation type="submission" date="2022-11" db="UniProtKB">
        <authorList>
            <consortium name="WormBaseParasite"/>
        </authorList>
    </citation>
    <scope>IDENTIFICATION</scope>
</reference>
<dbReference type="Proteomes" id="UP000887580">
    <property type="component" value="Unplaced"/>
</dbReference>
<sequence length="385" mass="42257">MENILEDQKLQTSSSEDDEIESEESIVKSHSNIEYPHENGQSSGFNDYGHHQLPLEIIGQQTLPPPPPPPPLSQQQSGSGIGGYPIHSYFSYPFSGSTDFSDGYHQHPTFFGNPSVSYGIPYPNGIGQIPPGINDSNNSLTQNHLHTEFSGNSSSGASSPTSQDGDFDGPQKQSTQQQLLADTNFSNSAAANLAFVQRSPFETFCTVPGRTSLLSSTTKYKVTVGEIQRRISPPECLNASLLGGILRKAKSKDGGKALRESLKRIGLALPAGRRKSANVTAWTALVEEEAVHMAKDFHSSCERDFPAKEIGIFLCRNVPTEEDAHRRRTMLHYVRIFIKEISDLMNSDRSPICGNRPEVILDPSIQKPLTHFSMVTHGFGGQLFR</sequence>
<organism evidence="1 2">
    <name type="scientific">Panagrolaimus sp. PS1159</name>
    <dbReference type="NCBI Taxonomy" id="55785"/>
    <lineage>
        <taxon>Eukaryota</taxon>
        <taxon>Metazoa</taxon>
        <taxon>Ecdysozoa</taxon>
        <taxon>Nematoda</taxon>
        <taxon>Chromadorea</taxon>
        <taxon>Rhabditida</taxon>
        <taxon>Tylenchina</taxon>
        <taxon>Panagrolaimomorpha</taxon>
        <taxon>Panagrolaimoidea</taxon>
        <taxon>Panagrolaimidae</taxon>
        <taxon>Panagrolaimus</taxon>
    </lineage>
</organism>
<name>A0AC35FN39_9BILA</name>